<evidence type="ECO:0000313" key="3">
    <source>
        <dbReference type="Proteomes" id="UP000429811"/>
    </source>
</evidence>
<proteinExistence type="predicted"/>
<evidence type="ECO:0000259" key="1">
    <source>
        <dbReference type="Pfam" id="PF18185"/>
    </source>
</evidence>
<name>A0A6I2RLL6_FLAPL</name>
<dbReference type="AlphaFoldDB" id="A0A6I2RLL6"/>
<organism evidence="2 3">
    <name type="scientific">Flavonifractor plautii</name>
    <name type="common">Fusobacterium plautii</name>
    <dbReference type="NCBI Taxonomy" id="292800"/>
    <lineage>
        <taxon>Bacteria</taxon>
        <taxon>Bacillati</taxon>
        <taxon>Bacillota</taxon>
        <taxon>Clostridia</taxon>
        <taxon>Eubacteriales</taxon>
        <taxon>Oscillospiraceae</taxon>
        <taxon>Flavonifractor</taxon>
    </lineage>
</organism>
<evidence type="ECO:0000313" key="2">
    <source>
        <dbReference type="EMBL" id="MSB48214.1"/>
    </source>
</evidence>
<comment type="caution">
    <text evidence="2">The sequence shown here is derived from an EMBL/GenBank/DDBJ whole genome shotgun (WGS) entry which is preliminary data.</text>
</comment>
<dbReference type="EMBL" id="WKPO01000006">
    <property type="protein sequence ID" value="MSB48214.1"/>
    <property type="molecule type" value="Genomic_DNA"/>
</dbReference>
<gene>
    <name evidence="2" type="ORF">GKE90_05800</name>
</gene>
<sequence>MVRSVFSWGWLMNFAYVNEIVSQLLSNTFSVFCGAGASADITNSKWEDIFCETTRKFYHRKLSDDIYFLADLEKHYYNADHFYKDIVSVVSNGSGKESAHINGIINLNLNQVWTTNFDTHIEETIYRKYRVRPTVIKDSKDLFSVSLNGPYIVYKLNGSVEDTSSMVLTKSDFFDYFKKQRLMFELLKRQLVLDSFLFVGYSFKDDLVLNALREIKEIFPEQGKQHYRFSVEAPSNGDTCQEQFRQYERRYFEDKYNIKTIQLQSYHEIDLYLGEIYKRFCNHNVFICGSFREISGEARFHIEQLVDHLIRRLFEHGFNVYSGNGRGLGEIVVARSNKYQEQTHGKLINRPFIFTGDSTPQKQEKNKLIMKDCSTMIIICGQDESLSTSKNVLDQFHQFMADSETGAMPLIIPLPSTGFAAKEIFMSEEFNASSCYRENPQLYQRINVCSDPEQLAKLVVNLIASYRMEPTV</sequence>
<dbReference type="Pfam" id="PF18185">
    <property type="entry name" value="STALD"/>
    <property type="match status" value="1"/>
</dbReference>
<dbReference type="InterPro" id="IPR041486">
    <property type="entry name" value="ThsA_STALD"/>
</dbReference>
<feature type="domain" description="NAD(+) hydrolase ThsA Sir2/TIR-associating SLOG" evidence="1">
    <location>
        <begin position="272"/>
        <end position="464"/>
    </location>
</feature>
<dbReference type="Pfam" id="PF13289">
    <property type="entry name" value="SIR2_2"/>
    <property type="match status" value="1"/>
</dbReference>
<accession>A0A6I2RLL6</accession>
<dbReference type="Proteomes" id="UP000429811">
    <property type="component" value="Unassembled WGS sequence"/>
</dbReference>
<protein>
    <recommendedName>
        <fullName evidence="1">NAD(+) hydrolase ThsA Sir2/TIR-associating SLOG domain-containing protein</fullName>
    </recommendedName>
</protein>
<reference evidence="2 3" key="1">
    <citation type="journal article" date="2019" name="Nat. Med.">
        <title>A library of human gut bacterial isolates paired with longitudinal multiomics data enables mechanistic microbiome research.</title>
        <authorList>
            <person name="Poyet M."/>
            <person name="Groussin M."/>
            <person name="Gibbons S.M."/>
            <person name="Avila-Pacheco J."/>
            <person name="Jiang X."/>
            <person name="Kearney S.M."/>
            <person name="Perrotta A.R."/>
            <person name="Berdy B."/>
            <person name="Zhao S."/>
            <person name="Lieberman T.D."/>
            <person name="Swanson P.K."/>
            <person name="Smith M."/>
            <person name="Roesemann S."/>
            <person name="Alexander J.E."/>
            <person name="Rich S.A."/>
            <person name="Livny J."/>
            <person name="Vlamakis H."/>
            <person name="Clish C."/>
            <person name="Bullock K."/>
            <person name="Deik A."/>
            <person name="Scott J."/>
            <person name="Pierce K.A."/>
            <person name="Xavier R.J."/>
            <person name="Alm E.J."/>
        </authorList>
    </citation>
    <scope>NUCLEOTIDE SEQUENCE [LARGE SCALE GENOMIC DNA]</scope>
    <source>
        <strain evidence="2 3">BIOML-A5</strain>
    </source>
</reference>